<keyword evidence="2" id="KW-1185">Reference proteome</keyword>
<dbReference type="EMBL" id="RWGY01000007">
    <property type="protein sequence ID" value="TVU39010.1"/>
    <property type="molecule type" value="Genomic_DNA"/>
</dbReference>
<dbReference type="AlphaFoldDB" id="A0A5J9VVB1"/>
<evidence type="ECO:0000313" key="1">
    <source>
        <dbReference type="EMBL" id="TVU39010.1"/>
    </source>
</evidence>
<protein>
    <submittedName>
        <fullName evidence="1">Uncharacterized protein</fullName>
    </submittedName>
</protein>
<feature type="non-terminal residue" evidence="1">
    <location>
        <position position="1"/>
    </location>
</feature>
<sequence length="89" mass="10258">MFSGRKGHVMYAAVTIDCGELLNNWLPLTLVKSRVSGCSQKKKVITPLRRVNMHAKAFAGGRTRLLCERETRDFDLLYKHIGYYVELWV</sequence>
<dbReference type="Proteomes" id="UP000324897">
    <property type="component" value="Chromosome 4"/>
</dbReference>
<comment type="caution">
    <text evidence="1">The sequence shown here is derived from an EMBL/GenBank/DDBJ whole genome shotgun (WGS) entry which is preliminary data.</text>
</comment>
<name>A0A5J9VVB1_9POAL</name>
<evidence type="ECO:0000313" key="2">
    <source>
        <dbReference type="Proteomes" id="UP000324897"/>
    </source>
</evidence>
<dbReference type="Gramene" id="TVU39010">
    <property type="protein sequence ID" value="TVU39010"/>
    <property type="gene ID" value="EJB05_12411"/>
</dbReference>
<accession>A0A5J9VVB1</accession>
<proteinExistence type="predicted"/>
<organism evidence="1 2">
    <name type="scientific">Eragrostis curvula</name>
    <name type="common">weeping love grass</name>
    <dbReference type="NCBI Taxonomy" id="38414"/>
    <lineage>
        <taxon>Eukaryota</taxon>
        <taxon>Viridiplantae</taxon>
        <taxon>Streptophyta</taxon>
        <taxon>Embryophyta</taxon>
        <taxon>Tracheophyta</taxon>
        <taxon>Spermatophyta</taxon>
        <taxon>Magnoliopsida</taxon>
        <taxon>Liliopsida</taxon>
        <taxon>Poales</taxon>
        <taxon>Poaceae</taxon>
        <taxon>PACMAD clade</taxon>
        <taxon>Chloridoideae</taxon>
        <taxon>Eragrostideae</taxon>
        <taxon>Eragrostidinae</taxon>
        <taxon>Eragrostis</taxon>
    </lineage>
</organism>
<gene>
    <name evidence="1" type="ORF">EJB05_12411</name>
</gene>
<reference evidence="1 2" key="1">
    <citation type="journal article" date="2019" name="Sci. Rep.">
        <title>A high-quality genome of Eragrostis curvula grass provides insights into Poaceae evolution and supports new strategies to enhance forage quality.</title>
        <authorList>
            <person name="Carballo J."/>
            <person name="Santos B.A.C.M."/>
            <person name="Zappacosta D."/>
            <person name="Garbus I."/>
            <person name="Selva J.P."/>
            <person name="Gallo C.A."/>
            <person name="Diaz A."/>
            <person name="Albertini E."/>
            <person name="Caccamo M."/>
            <person name="Echenique V."/>
        </authorList>
    </citation>
    <scope>NUCLEOTIDE SEQUENCE [LARGE SCALE GENOMIC DNA]</scope>
    <source>
        <strain evidence="2">cv. Victoria</strain>
        <tissue evidence="1">Leaf</tissue>
    </source>
</reference>